<dbReference type="Pfam" id="PF02362">
    <property type="entry name" value="B3"/>
    <property type="match status" value="1"/>
</dbReference>
<dbReference type="Proteomes" id="UP000188268">
    <property type="component" value="Unassembled WGS sequence"/>
</dbReference>
<dbReference type="GO" id="GO:0003677">
    <property type="term" value="F:DNA binding"/>
    <property type="evidence" value="ECO:0007669"/>
    <property type="project" value="UniProtKB-KW"/>
</dbReference>
<evidence type="ECO:0000313" key="8">
    <source>
        <dbReference type="EMBL" id="OMO80429.1"/>
    </source>
</evidence>
<evidence type="ECO:0000256" key="6">
    <source>
        <dbReference type="SAM" id="MobiDB-lite"/>
    </source>
</evidence>
<dbReference type="AlphaFoldDB" id="A0A1R3ICX0"/>
<keyword evidence="5" id="KW-0539">Nucleus</keyword>
<evidence type="ECO:0000259" key="7">
    <source>
        <dbReference type="PROSITE" id="PS50863"/>
    </source>
</evidence>
<dbReference type="EMBL" id="AWWV01010303">
    <property type="protein sequence ID" value="OMO80429.1"/>
    <property type="molecule type" value="Genomic_DNA"/>
</dbReference>
<evidence type="ECO:0000256" key="5">
    <source>
        <dbReference type="ARBA" id="ARBA00023242"/>
    </source>
</evidence>
<dbReference type="SUPFAM" id="SSF101936">
    <property type="entry name" value="DNA-binding pseudobarrel domain"/>
    <property type="match status" value="1"/>
</dbReference>
<dbReference type="PANTHER" id="PTHR46245:SF6">
    <property type="entry name" value="B3 DOMAIN-CONTAINING PROTEIN OS07G0563300-LIKE"/>
    <property type="match status" value="1"/>
</dbReference>
<keyword evidence="2" id="KW-0805">Transcription regulation</keyword>
<dbReference type="InterPro" id="IPR015300">
    <property type="entry name" value="DNA-bd_pseudobarrel_sf"/>
</dbReference>
<comment type="caution">
    <text evidence="8">The sequence shown here is derived from an EMBL/GenBank/DDBJ whole genome shotgun (WGS) entry which is preliminary data.</text>
</comment>
<dbReference type="SMART" id="SM01019">
    <property type="entry name" value="B3"/>
    <property type="match status" value="1"/>
</dbReference>
<accession>A0A1R3ICX0</accession>
<evidence type="ECO:0000256" key="4">
    <source>
        <dbReference type="ARBA" id="ARBA00023163"/>
    </source>
</evidence>
<organism evidence="8 9">
    <name type="scientific">Corchorus capsularis</name>
    <name type="common">Jute</name>
    <dbReference type="NCBI Taxonomy" id="210143"/>
    <lineage>
        <taxon>Eukaryota</taxon>
        <taxon>Viridiplantae</taxon>
        <taxon>Streptophyta</taxon>
        <taxon>Embryophyta</taxon>
        <taxon>Tracheophyta</taxon>
        <taxon>Spermatophyta</taxon>
        <taxon>Magnoliopsida</taxon>
        <taxon>eudicotyledons</taxon>
        <taxon>Gunneridae</taxon>
        <taxon>Pentapetalae</taxon>
        <taxon>rosids</taxon>
        <taxon>malvids</taxon>
        <taxon>Malvales</taxon>
        <taxon>Malvaceae</taxon>
        <taxon>Grewioideae</taxon>
        <taxon>Apeibeae</taxon>
        <taxon>Corchorus</taxon>
    </lineage>
</organism>
<dbReference type="Pfam" id="PF25813">
    <property type="entry name" value="zf_VAL1_N"/>
    <property type="match status" value="1"/>
</dbReference>
<keyword evidence="9" id="KW-1185">Reference proteome</keyword>
<dbReference type="PANTHER" id="PTHR46245">
    <property type="entry name" value="B3 DOMAIN-CONTAINING PROTEIN OS07G0563300"/>
    <property type="match status" value="1"/>
</dbReference>
<evidence type="ECO:0000256" key="3">
    <source>
        <dbReference type="ARBA" id="ARBA00023125"/>
    </source>
</evidence>
<feature type="region of interest" description="Disordered" evidence="6">
    <location>
        <begin position="113"/>
        <end position="142"/>
    </location>
</feature>
<dbReference type="GO" id="GO:0005634">
    <property type="term" value="C:nucleus"/>
    <property type="evidence" value="ECO:0007669"/>
    <property type="project" value="UniProtKB-SubCell"/>
</dbReference>
<evidence type="ECO:0000313" key="9">
    <source>
        <dbReference type="Proteomes" id="UP000188268"/>
    </source>
</evidence>
<feature type="region of interest" description="Disordered" evidence="6">
    <location>
        <begin position="183"/>
        <end position="224"/>
    </location>
</feature>
<dbReference type="PROSITE" id="PS50863">
    <property type="entry name" value="B3"/>
    <property type="match status" value="1"/>
</dbReference>
<feature type="compositionally biased region" description="Basic residues" evidence="6">
    <location>
        <begin position="202"/>
        <end position="212"/>
    </location>
</feature>
<evidence type="ECO:0000256" key="2">
    <source>
        <dbReference type="ARBA" id="ARBA00023015"/>
    </source>
</evidence>
<sequence>MASSPDADTQVCFHCESPSVNFFPGWPLRNGGYAMLCARCGAAFAGGTFCDTFHPKASGWRDCASCKKRIHCGCIMAAHTFSILDFGGVKCAECSINEVLALHPCSPSLGSPEAMQHNVGSPEKSSLESASRGKSDSFTPAVDINSGADPILSQDSVDVLPNKIAIPTIPGAAFPVTSPLSEIGEESSVNTPDQTNGSRQKNGGKRRRRRNASKQAVQSRYYPKTTSEELQEICRLSKSNLIPLFEKEMTASDADLRNGRLVLPKRCAEAYFPKISGVQGIFLMVQDTRGNNWELYYRFWSNSNGKMYVLEGLKDYILLMKCQAGDKVTFYKREPDGKFVMGLKKGEAGKSDEKNQEPDIVQMALFAAFIFTRRIIHFSCHHATIRLLISCYPWAFFQQMMDMVLRAHMMFEKDFTPQIPVRISCFVEGVEVLYTHAVISQLTKYVVNLKKTSQPPCKASLVIYSRNIVPFTTSRGFYSRDRQLGMQIFQRKGDNPMEERNSSLLELSTGVLCVTTVQDILGTIIYELIKAMSKSCSMSTPCHMYVLSVKKDANEWYE</sequence>
<dbReference type="InterPro" id="IPR003340">
    <property type="entry name" value="B3_DNA-bd"/>
</dbReference>
<keyword evidence="3" id="KW-0238">DNA-binding</keyword>
<reference evidence="8 9" key="1">
    <citation type="submission" date="2013-09" db="EMBL/GenBank/DDBJ databases">
        <title>Corchorus capsularis genome sequencing.</title>
        <authorList>
            <person name="Alam M."/>
            <person name="Haque M.S."/>
            <person name="Islam M.S."/>
            <person name="Emdad E.M."/>
            <person name="Islam M.M."/>
            <person name="Ahmed B."/>
            <person name="Halim A."/>
            <person name="Hossen Q.M.M."/>
            <person name="Hossain M.Z."/>
            <person name="Ahmed R."/>
            <person name="Khan M.M."/>
            <person name="Islam R."/>
            <person name="Rashid M.M."/>
            <person name="Khan S.A."/>
            <person name="Rahman M.S."/>
            <person name="Alam M."/>
        </authorList>
    </citation>
    <scope>NUCLEOTIDE SEQUENCE [LARGE SCALE GENOMIC DNA]</scope>
    <source>
        <strain evidence="9">cv. CVL-1</strain>
        <tissue evidence="8">Whole seedling</tissue>
    </source>
</reference>
<gene>
    <name evidence="8" type="ORF">CCACVL1_12970</name>
</gene>
<dbReference type="Gramene" id="OMO80429">
    <property type="protein sequence ID" value="OMO80429"/>
    <property type="gene ID" value="CCACVL1_12970"/>
</dbReference>
<feature type="domain" description="TF-B3" evidence="7">
    <location>
        <begin position="246"/>
        <end position="347"/>
    </location>
</feature>
<dbReference type="Gene3D" id="2.40.330.10">
    <property type="entry name" value="DNA-binding pseudobarrel domain"/>
    <property type="match status" value="1"/>
</dbReference>
<comment type="subcellular location">
    <subcellularLocation>
        <location evidence="1">Nucleus</location>
    </subcellularLocation>
</comment>
<protein>
    <recommendedName>
        <fullName evidence="7">TF-B3 domain-containing protein</fullName>
    </recommendedName>
</protein>
<evidence type="ECO:0000256" key="1">
    <source>
        <dbReference type="ARBA" id="ARBA00004123"/>
    </source>
</evidence>
<keyword evidence="4" id="KW-0804">Transcription</keyword>
<proteinExistence type="predicted"/>
<dbReference type="STRING" id="210143.A0A1R3ICX0"/>
<dbReference type="OrthoDB" id="757982at2759"/>
<dbReference type="InterPro" id="IPR057743">
    <property type="entry name" value="Zfn_VAL1-3_N"/>
</dbReference>
<dbReference type="CDD" id="cd10017">
    <property type="entry name" value="B3_DNA"/>
    <property type="match status" value="1"/>
</dbReference>
<name>A0A1R3ICX0_COCAP</name>